<sequence>MYMSIFCLNLLNLQVVIRESLWVMYSIHKKDIKARPFNLVRLAKPPIILASIHLCFLPKKSVKEAKRRYKESLYTAP</sequence>
<dbReference type="AlphaFoldDB" id="K1YNX6"/>
<proteinExistence type="predicted"/>
<gene>
    <name evidence="1" type="ORF">ACD_71C00067G0001</name>
</gene>
<comment type="caution">
    <text evidence="1">The sequence shown here is derived from an EMBL/GenBank/DDBJ whole genome shotgun (WGS) entry which is preliminary data.</text>
</comment>
<reference evidence="1" key="1">
    <citation type="journal article" date="2012" name="Science">
        <title>Fermentation, hydrogen, and sulfur metabolism in multiple uncultivated bacterial phyla.</title>
        <authorList>
            <person name="Wrighton K.C."/>
            <person name="Thomas B.C."/>
            <person name="Sharon I."/>
            <person name="Miller C.S."/>
            <person name="Castelle C.J."/>
            <person name="VerBerkmoes N.C."/>
            <person name="Wilkins M.J."/>
            <person name="Hettich R.L."/>
            <person name="Lipton M.S."/>
            <person name="Williams K.H."/>
            <person name="Long P.E."/>
            <person name="Banfield J.F."/>
        </authorList>
    </citation>
    <scope>NUCLEOTIDE SEQUENCE [LARGE SCALE GENOMIC DNA]</scope>
</reference>
<name>K1YNX6_9BACT</name>
<protein>
    <submittedName>
        <fullName evidence="1">Uncharacterized protein</fullName>
    </submittedName>
</protein>
<accession>K1YNX6</accession>
<dbReference type="EMBL" id="AMFJ01028798">
    <property type="protein sequence ID" value="EKD44630.1"/>
    <property type="molecule type" value="Genomic_DNA"/>
</dbReference>
<evidence type="ECO:0000313" key="1">
    <source>
        <dbReference type="EMBL" id="EKD44630.1"/>
    </source>
</evidence>
<organism evidence="1">
    <name type="scientific">uncultured bacterium</name>
    <name type="common">gcode 4</name>
    <dbReference type="NCBI Taxonomy" id="1234023"/>
    <lineage>
        <taxon>Bacteria</taxon>
        <taxon>environmental samples</taxon>
    </lineage>
</organism>